<feature type="non-terminal residue" evidence="2">
    <location>
        <position position="1"/>
    </location>
</feature>
<gene>
    <name evidence="2" type="ORF">GIL414_LOCUS73507</name>
</gene>
<dbReference type="InterPro" id="IPR000488">
    <property type="entry name" value="Death_dom"/>
</dbReference>
<dbReference type="Gene3D" id="1.10.533.10">
    <property type="entry name" value="Death Domain, Fas"/>
    <property type="match status" value="1"/>
</dbReference>
<comment type="caution">
    <text evidence="2">The sequence shown here is derived from an EMBL/GenBank/DDBJ whole genome shotgun (WGS) entry which is preliminary data.</text>
</comment>
<dbReference type="GO" id="GO:0007165">
    <property type="term" value="P:signal transduction"/>
    <property type="evidence" value="ECO:0007669"/>
    <property type="project" value="InterPro"/>
</dbReference>
<sequence length="69" mass="7911">VLARLIGVDEPEIDHWSSQNLQYPAGRVISTWCNSTSPPPTVAQLYFLLSTNQLNRLDLARHIETMYRI</sequence>
<organism evidence="2 3">
    <name type="scientific">Rotaria magnacalcarata</name>
    <dbReference type="NCBI Taxonomy" id="392030"/>
    <lineage>
        <taxon>Eukaryota</taxon>
        <taxon>Metazoa</taxon>
        <taxon>Spiralia</taxon>
        <taxon>Gnathifera</taxon>
        <taxon>Rotifera</taxon>
        <taxon>Eurotatoria</taxon>
        <taxon>Bdelloidea</taxon>
        <taxon>Philodinida</taxon>
        <taxon>Philodinidae</taxon>
        <taxon>Rotaria</taxon>
    </lineage>
</organism>
<evidence type="ECO:0000313" key="3">
    <source>
        <dbReference type="Proteomes" id="UP000681720"/>
    </source>
</evidence>
<dbReference type="InterPro" id="IPR011029">
    <property type="entry name" value="DEATH-like_dom_sf"/>
</dbReference>
<evidence type="ECO:0000313" key="2">
    <source>
        <dbReference type="EMBL" id="CAF5192486.1"/>
    </source>
</evidence>
<reference evidence="2" key="1">
    <citation type="submission" date="2021-02" db="EMBL/GenBank/DDBJ databases">
        <authorList>
            <person name="Nowell W R."/>
        </authorList>
    </citation>
    <scope>NUCLEOTIDE SEQUENCE</scope>
</reference>
<dbReference type="AlphaFoldDB" id="A0A8S3I691"/>
<feature type="domain" description="Death" evidence="1">
    <location>
        <begin position="1"/>
        <end position="67"/>
    </location>
</feature>
<dbReference type="PROSITE" id="PS50017">
    <property type="entry name" value="DEATH_DOMAIN"/>
    <property type="match status" value="1"/>
</dbReference>
<dbReference type="EMBL" id="CAJOBJ010338778">
    <property type="protein sequence ID" value="CAF5192486.1"/>
    <property type="molecule type" value="Genomic_DNA"/>
</dbReference>
<dbReference type="Proteomes" id="UP000681720">
    <property type="component" value="Unassembled WGS sequence"/>
</dbReference>
<proteinExistence type="predicted"/>
<name>A0A8S3I691_9BILA</name>
<evidence type="ECO:0000259" key="1">
    <source>
        <dbReference type="PROSITE" id="PS50017"/>
    </source>
</evidence>
<accession>A0A8S3I691</accession>
<protein>
    <recommendedName>
        <fullName evidence="1">Death domain-containing protein</fullName>
    </recommendedName>
</protein>